<evidence type="ECO:0000256" key="2">
    <source>
        <dbReference type="ARBA" id="ARBA00022741"/>
    </source>
</evidence>
<dbReference type="InterPro" id="IPR003593">
    <property type="entry name" value="AAA+_ATPase"/>
</dbReference>
<dbReference type="InterPro" id="IPR051782">
    <property type="entry name" value="ABC_Transporter_VariousFunc"/>
</dbReference>
<name>B8GM55_THISH</name>
<dbReference type="EMBL" id="CP001339">
    <property type="protein sequence ID" value="ACL73642.1"/>
    <property type="molecule type" value="Genomic_DNA"/>
</dbReference>
<dbReference type="InterPro" id="IPR017871">
    <property type="entry name" value="ABC_transporter-like_CS"/>
</dbReference>
<dbReference type="HOGENOM" id="CLU_000604_1_2_6"/>
<dbReference type="PROSITE" id="PS00211">
    <property type="entry name" value="ABC_TRANSPORTER_1"/>
    <property type="match status" value="1"/>
</dbReference>
<dbReference type="InterPro" id="IPR027417">
    <property type="entry name" value="P-loop_NTPase"/>
</dbReference>
<dbReference type="GO" id="GO:0016887">
    <property type="term" value="F:ATP hydrolysis activity"/>
    <property type="evidence" value="ECO:0007669"/>
    <property type="project" value="InterPro"/>
</dbReference>
<keyword evidence="1" id="KW-0813">Transport</keyword>
<dbReference type="SUPFAM" id="SSF52540">
    <property type="entry name" value="P-loop containing nucleoside triphosphate hydrolases"/>
    <property type="match status" value="1"/>
</dbReference>
<organism evidence="5 6">
    <name type="scientific">Thioalkalivibrio sulfidiphilus (strain HL-EbGR7)</name>
    <dbReference type="NCBI Taxonomy" id="396588"/>
    <lineage>
        <taxon>Bacteria</taxon>
        <taxon>Pseudomonadati</taxon>
        <taxon>Pseudomonadota</taxon>
        <taxon>Gammaproteobacteria</taxon>
        <taxon>Chromatiales</taxon>
        <taxon>Ectothiorhodospiraceae</taxon>
        <taxon>Thioalkalivibrio</taxon>
    </lineage>
</organism>
<dbReference type="AlphaFoldDB" id="B8GM55"/>
<dbReference type="PANTHER" id="PTHR42939">
    <property type="entry name" value="ABC TRANSPORTER ATP-BINDING PROTEIN ALBC-RELATED"/>
    <property type="match status" value="1"/>
</dbReference>
<dbReference type="PANTHER" id="PTHR42939:SF1">
    <property type="entry name" value="ABC TRANSPORTER ATP-BINDING PROTEIN ALBC-RELATED"/>
    <property type="match status" value="1"/>
</dbReference>
<proteinExistence type="predicted"/>
<dbReference type="eggNOG" id="COG1131">
    <property type="taxonomic scope" value="Bacteria"/>
</dbReference>
<dbReference type="CDD" id="cd03230">
    <property type="entry name" value="ABC_DR_subfamily_A"/>
    <property type="match status" value="1"/>
</dbReference>
<dbReference type="GO" id="GO:0005524">
    <property type="term" value="F:ATP binding"/>
    <property type="evidence" value="ECO:0007669"/>
    <property type="project" value="UniProtKB-KW"/>
</dbReference>
<keyword evidence="6" id="KW-1185">Reference proteome</keyword>
<dbReference type="InterPro" id="IPR003439">
    <property type="entry name" value="ABC_transporter-like_ATP-bd"/>
</dbReference>
<evidence type="ECO:0000259" key="4">
    <source>
        <dbReference type="PROSITE" id="PS50893"/>
    </source>
</evidence>
<evidence type="ECO:0000313" key="6">
    <source>
        <dbReference type="Proteomes" id="UP000002383"/>
    </source>
</evidence>
<keyword evidence="3" id="KW-0067">ATP-binding</keyword>
<reference evidence="5 6" key="1">
    <citation type="journal article" date="2011" name="Stand. Genomic Sci.">
        <title>Complete genome sequence of 'Thioalkalivibrio sulfidophilus' HL-EbGr7.</title>
        <authorList>
            <person name="Muyzer G."/>
            <person name="Sorokin D.Y."/>
            <person name="Mavromatis K."/>
            <person name="Lapidus A."/>
            <person name="Clum A."/>
            <person name="Ivanova N."/>
            <person name="Pati A."/>
            <person name="d'Haeseleer P."/>
            <person name="Woyke T."/>
            <person name="Kyrpides N.C."/>
        </authorList>
    </citation>
    <scope>NUCLEOTIDE SEQUENCE [LARGE SCALE GENOMIC DNA]</scope>
    <source>
        <strain evidence="5 6">HL-EbGR7</strain>
    </source>
</reference>
<dbReference type="KEGG" id="tgr:Tgr7_2566"/>
<dbReference type="Proteomes" id="UP000002383">
    <property type="component" value="Chromosome"/>
</dbReference>
<dbReference type="Pfam" id="PF00005">
    <property type="entry name" value="ABC_tran"/>
    <property type="match status" value="1"/>
</dbReference>
<dbReference type="RefSeq" id="WP_012639117.1">
    <property type="nucleotide sequence ID" value="NC_011901.1"/>
</dbReference>
<sequence length="310" mass="33590" precursor="true">MSPVVQMEQVGRRFGAVQALKGLSLGLEQGEVLGLLGHNGAGKSTLMKLVLGILAPSSGRVAVLGQDPRGRHARNLRLKLGYLPENVSFYDNLSGREVLHYFSRLKRVPVAEADRVLERVGLAQASRRRIRTYSKGMRQRLGLAQALLGAPQLLLLDEPTVGLDPMAVRDVYGMIDELRAAGTSVILSSHVLPGVERHIDRVAILCEGRLLALGSIDALREAAGLPLRIQARGDQLSDALRQRLAEQGAQVVGNGDGRLHLSTRPDAKLAVLRTLLEDERLRDVSLEPPSLDALYAHFDAVGRAGDRVDA</sequence>
<keyword evidence="2" id="KW-0547">Nucleotide-binding</keyword>
<gene>
    <name evidence="5" type="ordered locus">Tgr7_2566</name>
</gene>
<dbReference type="STRING" id="396588.Tgr7_2566"/>
<evidence type="ECO:0000313" key="5">
    <source>
        <dbReference type="EMBL" id="ACL73642.1"/>
    </source>
</evidence>
<dbReference type="PRINTS" id="PR00364">
    <property type="entry name" value="DISEASERSIST"/>
</dbReference>
<feature type="domain" description="ABC transporter" evidence="4">
    <location>
        <begin position="5"/>
        <end position="232"/>
    </location>
</feature>
<dbReference type="OrthoDB" id="9781337at2"/>
<protein>
    <submittedName>
        <fullName evidence="5">ABC transporter related</fullName>
    </submittedName>
</protein>
<evidence type="ECO:0000256" key="3">
    <source>
        <dbReference type="ARBA" id="ARBA00022840"/>
    </source>
</evidence>
<accession>B8GM55</accession>
<dbReference type="Gene3D" id="3.40.50.300">
    <property type="entry name" value="P-loop containing nucleotide triphosphate hydrolases"/>
    <property type="match status" value="1"/>
</dbReference>
<dbReference type="SMART" id="SM00382">
    <property type="entry name" value="AAA"/>
    <property type="match status" value="1"/>
</dbReference>
<evidence type="ECO:0000256" key="1">
    <source>
        <dbReference type="ARBA" id="ARBA00022448"/>
    </source>
</evidence>
<dbReference type="PROSITE" id="PS50893">
    <property type="entry name" value="ABC_TRANSPORTER_2"/>
    <property type="match status" value="1"/>
</dbReference>